<name>A0A101I319_UNCT6</name>
<accession>A0A101I319</accession>
<gene>
    <name evidence="1" type="ORF">XE03_0088</name>
</gene>
<protein>
    <submittedName>
        <fullName evidence="1">Outer membrane assembly lipoprotein YfiO</fullName>
    </submittedName>
</protein>
<dbReference type="EMBL" id="LGGX01000001">
    <property type="protein sequence ID" value="KUK88082.1"/>
    <property type="molecule type" value="Genomic_DNA"/>
</dbReference>
<sequence length="654" mass="78308">MSMNLFRSLKLTFVLLFSIKLLSFGQYFDDSENVKKFFEMDLDFKKVLNTKSIKELERLSSLERVICYNDSLFSNLKSPENYVQEYLYLKNLFHEKNYEKIISYKPVFLKDSIGLVYKIFLGYSFLYLKDYEKSIEVSSKFSGDFSEILKIICLYRLNRFDECIKSIEKFQNFSSYPEILKLYIHLNYTRKNFEKLDDLCDLFFEKYKGDEDYNYILYIKGQILFKKGYFKRSLKFINQVILNEVKDSVLIGNAYYLAGKNYFMLGDYDRMENYLNVFRESNIASDFKKNALFLDGKGFFLKGDYRKAIKKLKNFSKDFPDDELSTYADQMIAESYFNLKNYKKFKEYLKKRNYPDFINEKLIFLKYFVDYKDGLYPDSISSYISFIENEKSNPFRKNAYERIIEETNSDSIKLFYLKNYLIEFNGAEKVYQIFEKSLVFLYENTSYEFFLKFFKNMDFSSERVDKLFLLLISEIYNKKKDYLFVVKMTQNFLDNIKFYKDEIEYIFIKSLGNLGNYDAALTLIDKKLKVKNDFYDSLYMLKFSIYSEKNDVENLTNVVESYDGGNIYLEAELNRVLAEKFYSIKMFQQAKEYFRKALVLYGDDREKVALVLTELAETHYALDEKENASIIAQQALFFTRDVNLINRIKLIIEK</sequence>
<dbReference type="AlphaFoldDB" id="A0A101I319"/>
<reference evidence="2" key="1">
    <citation type="journal article" date="2015" name="MBio">
        <title>Genome-Resolved Metagenomic Analysis Reveals Roles for Candidate Phyla and Other Microbial Community Members in Biogeochemical Transformations in Oil Reservoirs.</title>
        <authorList>
            <person name="Hu P."/>
            <person name="Tom L."/>
            <person name="Singh A."/>
            <person name="Thomas B.C."/>
            <person name="Baker B.J."/>
            <person name="Piceno Y.M."/>
            <person name="Andersen G.L."/>
            <person name="Banfield J.F."/>
        </authorList>
    </citation>
    <scope>NUCLEOTIDE SEQUENCE [LARGE SCALE GENOMIC DNA]</scope>
</reference>
<evidence type="ECO:0000313" key="1">
    <source>
        <dbReference type="EMBL" id="KUK88082.1"/>
    </source>
</evidence>
<keyword evidence="1" id="KW-0449">Lipoprotein</keyword>
<dbReference type="SUPFAM" id="SSF48452">
    <property type="entry name" value="TPR-like"/>
    <property type="match status" value="2"/>
</dbReference>
<comment type="caution">
    <text evidence="1">The sequence shown here is derived from an EMBL/GenBank/DDBJ whole genome shotgun (WGS) entry which is preliminary data.</text>
</comment>
<evidence type="ECO:0000313" key="2">
    <source>
        <dbReference type="Proteomes" id="UP000053467"/>
    </source>
</evidence>
<proteinExistence type="predicted"/>
<dbReference type="Proteomes" id="UP000053467">
    <property type="component" value="Unassembled WGS sequence"/>
</dbReference>
<organism evidence="1 2">
    <name type="scientific">candidate division TA06 bacterium 34_109</name>
    <dbReference type="NCBI Taxonomy" id="1635277"/>
    <lineage>
        <taxon>Bacteria</taxon>
        <taxon>Bacteria division TA06</taxon>
    </lineage>
</organism>
<dbReference type="Gene3D" id="1.25.40.10">
    <property type="entry name" value="Tetratricopeptide repeat domain"/>
    <property type="match status" value="3"/>
</dbReference>
<dbReference type="SMART" id="SM00028">
    <property type="entry name" value="TPR"/>
    <property type="match status" value="3"/>
</dbReference>
<dbReference type="InterPro" id="IPR019734">
    <property type="entry name" value="TPR_rpt"/>
</dbReference>
<dbReference type="InterPro" id="IPR011990">
    <property type="entry name" value="TPR-like_helical_dom_sf"/>
</dbReference>